<evidence type="ECO:0000313" key="3">
    <source>
        <dbReference type="Proteomes" id="UP000001542"/>
    </source>
</evidence>
<dbReference type="Proteomes" id="UP000001542">
    <property type="component" value="Unassembled WGS sequence"/>
</dbReference>
<dbReference type="OrthoDB" id="10597252at2759"/>
<evidence type="ECO:0000313" key="2">
    <source>
        <dbReference type="EMBL" id="EAY07721.1"/>
    </source>
</evidence>
<sequence length="207" mass="22896">MSLIDIPPHGTPIFVKIKQDRSEYTSKSVNITNNTANWTEPAEIKCMIAAVATDKHPHPLRLSFRFEDASGKDFTRYGIAEIDCTTVFHEKVQNVEILLSNCTYNTKFRCTIDVNTSASGQPNSLDSFSTPKSNSISDFPSTTTNISERSVGALVTNARTGGTTVSFQAPKQPYELAPVPISEKRYQELETQVDDILSKIIIDSAQM</sequence>
<proteinExistence type="predicted"/>
<dbReference type="KEGG" id="tva:4765616"/>
<reference evidence="2" key="1">
    <citation type="submission" date="2006-10" db="EMBL/GenBank/DDBJ databases">
        <authorList>
            <person name="Amadeo P."/>
            <person name="Zhao Q."/>
            <person name="Wortman J."/>
            <person name="Fraser-Liggett C."/>
            <person name="Carlton J."/>
        </authorList>
    </citation>
    <scope>NUCLEOTIDE SEQUENCE</scope>
    <source>
        <strain evidence="2">G3</strain>
    </source>
</reference>
<accession>A2EHY9</accession>
<reference evidence="2" key="2">
    <citation type="journal article" date="2007" name="Science">
        <title>Draft genome sequence of the sexually transmitted pathogen Trichomonas vaginalis.</title>
        <authorList>
            <person name="Carlton J.M."/>
            <person name="Hirt R.P."/>
            <person name="Silva J.C."/>
            <person name="Delcher A.L."/>
            <person name="Schatz M."/>
            <person name="Zhao Q."/>
            <person name="Wortman J.R."/>
            <person name="Bidwell S.L."/>
            <person name="Alsmark U.C.M."/>
            <person name="Besteiro S."/>
            <person name="Sicheritz-Ponten T."/>
            <person name="Noel C.J."/>
            <person name="Dacks J.B."/>
            <person name="Foster P.G."/>
            <person name="Simillion C."/>
            <person name="Van de Peer Y."/>
            <person name="Miranda-Saavedra D."/>
            <person name="Barton G.J."/>
            <person name="Westrop G.D."/>
            <person name="Mueller S."/>
            <person name="Dessi D."/>
            <person name="Fiori P.L."/>
            <person name="Ren Q."/>
            <person name="Paulsen I."/>
            <person name="Zhang H."/>
            <person name="Bastida-Corcuera F.D."/>
            <person name="Simoes-Barbosa A."/>
            <person name="Brown M.T."/>
            <person name="Hayes R.D."/>
            <person name="Mukherjee M."/>
            <person name="Okumura C.Y."/>
            <person name="Schneider R."/>
            <person name="Smith A.J."/>
            <person name="Vanacova S."/>
            <person name="Villalvazo M."/>
            <person name="Haas B.J."/>
            <person name="Pertea M."/>
            <person name="Feldblyum T.V."/>
            <person name="Utterback T.R."/>
            <person name="Shu C.L."/>
            <person name="Osoegawa K."/>
            <person name="de Jong P.J."/>
            <person name="Hrdy I."/>
            <person name="Horvathova L."/>
            <person name="Zubacova Z."/>
            <person name="Dolezal P."/>
            <person name="Malik S.B."/>
            <person name="Logsdon J.M. Jr."/>
            <person name="Henze K."/>
            <person name="Gupta A."/>
            <person name="Wang C.C."/>
            <person name="Dunne R.L."/>
            <person name="Upcroft J.A."/>
            <person name="Upcroft P."/>
            <person name="White O."/>
            <person name="Salzberg S.L."/>
            <person name="Tang P."/>
            <person name="Chiu C.-H."/>
            <person name="Lee Y.-S."/>
            <person name="Embley T.M."/>
            <person name="Coombs G.H."/>
            <person name="Mottram J.C."/>
            <person name="Tachezy J."/>
            <person name="Fraser-Liggett C.M."/>
            <person name="Johnson P.J."/>
        </authorList>
    </citation>
    <scope>NUCLEOTIDE SEQUENCE [LARGE SCALE GENOMIC DNA]</scope>
    <source>
        <strain evidence="2">G3</strain>
    </source>
</reference>
<keyword evidence="3" id="KW-1185">Reference proteome</keyword>
<dbReference type="AlphaFoldDB" id="A2EHY9"/>
<dbReference type="VEuPathDB" id="TrichDB:TVAGG3_0230130"/>
<organism evidence="2 3">
    <name type="scientific">Trichomonas vaginalis (strain ATCC PRA-98 / G3)</name>
    <dbReference type="NCBI Taxonomy" id="412133"/>
    <lineage>
        <taxon>Eukaryota</taxon>
        <taxon>Metamonada</taxon>
        <taxon>Parabasalia</taxon>
        <taxon>Trichomonadida</taxon>
        <taxon>Trichomonadidae</taxon>
        <taxon>Trichomonas</taxon>
    </lineage>
</organism>
<dbReference type="RefSeq" id="XP_001319944.1">
    <property type="nucleotide sequence ID" value="XM_001319909.1"/>
</dbReference>
<name>A2EHY9_TRIV3</name>
<gene>
    <name evidence="2" type="ORF">TVAG_118020</name>
</gene>
<evidence type="ECO:0000256" key="1">
    <source>
        <dbReference type="SAM" id="MobiDB-lite"/>
    </source>
</evidence>
<evidence type="ECO:0008006" key="4">
    <source>
        <dbReference type="Google" id="ProtNLM"/>
    </source>
</evidence>
<dbReference type="InParanoid" id="A2EHY9"/>
<protein>
    <recommendedName>
        <fullName evidence="4">C2 NT-type domain-containing protein</fullName>
    </recommendedName>
</protein>
<dbReference type="EMBL" id="DS113393">
    <property type="protein sequence ID" value="EAY07721.1"/>
    <property type="molecule type" value="Genomic_DNA"/>
</dbReference>
<dbReference type="VEuPathDB" id="TrichDB:TVAG_118020"/>
<feature type="region of interest" description="Disordered" evidence="1">
    <location>
        <begin position="120"/>
        <end position="142"/>
    </location>
</feature>